<feature type="transmembrane region" description="Helical" evidence="5">
    <location>
        <begin position="219"/>
        <end position="245"/>
    </location>
</feature>
<dbReference type="GO" id="GO:0046943">
    <property type="term" value="F:carboxylic acid transmembrane transporter activity"/>
    <property type="evidence" value="ECO:0007669"/>
    <property type="project" value="TreeGrafter"/>
</dbReference>
<keyword evidence="2 5" id="KW-0812">Transmembrane</keyword>
<evidence type="ECO:0000256" key="1">
    <source>
        <dbReference type="ARBA" id="ARBA00004141"/>
    </source>
</evidence>
<feature type="transmembrane region" description="Helical" evidence="5">
    <location>
        <begin position="143"/>
        <end position="165"/>
    </location>
</feature>
<keyword evidence="3 5" id="KW-1133">Transmembrane helix</keyword>
<proteinExistence type="predicted"/>
<feature type="transmembrane region" description="Helical" evidence="5">
    <location>
        <begin position="20"/>
        <end position="40"/>
    </location>
</feature>
<reference evidence="7 8" key="1">
    <citation type="submission" date="2017-04" db="EMBL/GenBank/DDBJ databases">
        <title>Genomic insights into metabolism of Thermodesulfobium acidiphilum.</title>
        <authorList>
            <person name="Toshchakov S.V."/>
            <person name="Frolov E.N."/>
            <person name="Kublanov I.V."/>
            <person name="Samarov N.I."/>
            <person name="Novikov A."/>
            <person name="Lebedinsky A.V."/>
            <person name="Bonch-Osmolovskaya E.A."/>
            <person name="Chernyh N.A."/>
        </authorList>
    </citation>
    <scope>NUCLEOTIDE SEQUENCE [LARGE SCALE GENOMIC DNA]</scope>
    <source>
        <strain evidence="7 8">3127-1</strain>
    </source>
</reference>
<dbReference type="PANTHER" id="PTHR23508:SF10">
    <property type="entry name" value="CARBOXYLIC ACID TRANSPORTER PROTEIN HOMOLOG"/>
    <property type="match status" value="1"/>
</dbReference>
<dbReference type="Proteomes" id="UP000244792">
    <property type="component" value="Chromosome"/>
</dbReference>
<dbReference type="PANTHER" id="PTHR23508">
    <property type="entry name" value="CARBOXYLIC ACID TRANSPORTER PROTEIN HOMOLOG"/>
    <property type="match status" value="1"/>
</dbReference>
<dbReference type="InterPro" id="IPR020846">
    <property type="entry name" value="MFS_dom"/>
</dbReference>
<evidence type="ECO:0000259" key="6">
    <source>
        <dbReference type="PROSITE" id="PS50850"/>
    </source>
</evidence>
<evidence type="ECO:0000313" key="7">
    <source>
        <dbReference type="EMBL" id="AWB09985.1"/>
    </source>
</evidence>
<dbReference type="InterPro" id="IPR011701">
    <property type="entry name" value="MFS"/>
</dbReference>
<feature type="transmembrane region" description="Helical" evidence="5">
    <location>
        <begin position="363"/>
        <end position="381"/>
    </location>
</feature>
<dbReference type="GO" id="GO:0005886">
    <property type="term" value="C:plasma membrane"/>
    <property type="evidence" value="ECO:0007669"/>
    <property type="project" value="TreeGrafter"/>
</dbReference>
<dbReference type="PROSITE" id="PS50850">
    <property type="entry name" value="MFS"/>
    <property type="match status" value="1"/>
</dbReference>
<comment type="subcellular location">
    <subcellularLocation>
        <location evidence="1">Membrane</location>
        <topology evidence="1">Multi-pass membrane protein</topology>
    </subcellularLocation>
</comment>
<dbReference type="KEGG" id="taci:TDSAC_0611"/>
<dbReference type="PROSITE" id="PS00217">
    <property type="entry name" value="SUGAR_TRANSPORT_2"/>
    <property type="match status" value="1"/>
</dbReference>
<evidence type="ECO:0000256" key="3">
    <source>
        <dbReference type="ARBA" id="ARBA00022989"/>
    </source>
</evidence>
<feature type="transmembrane region" description="Helical" evidence="5">
    <location>
        <begin position="296"/>
        <end position="313"/>
    </location>
</feature>
<organism evidence="7 8">
    <name type="scientific">Thermodesulfobium acidiphilum</name>
    <dbReference type="NCBI Taxonomy" id="1794699"/>
    <lineage>
        <taxon>Bacteria</taxon>
        <taxon>Pseudomonadati</taxon>
        <taxon>Thermodesulfobiota</taxon>
        <taxon>Thermodesulfobiia</taxon>
        <taxon>Thermodesulfobiales</taxon>
        <taxon>Thermodesulfobiaceae</taxon>
        <taxon>Thermodesulfobium</taxon>
    </lineage>
</organism>
<dbReference type="AlphaFoldDB" id="A0A2R4VZL6"/>
<dbReference type="RefSeq" id="WP_108308818.1">
    <property type="nucleotide sequence ID" value="NZ_CP020921.1"/>
</dbReference>
<feature type="transmembrane region" description="Helical" evidence="5">
    <location>
        <begin position="110"/>
        <end position="131"/>
    </location>
</feature>
<sequence length="411" mass="45125">MSEKSVPWYLEVNKSQWYSLFAGFMGWGLDAFDVMLYAFALTSIMKEWSINTAILGLLASLTLLSSAAGGIIWGIIADKIGRKKALMSTVLIFSICSALSGLSQNIWQLAIARTLLGLGMGGEWATGALLVSESWPAEHRGKAIGIMQSGWAIGYFLAALASSFVIPAYGWRMLFFIGILPALFIFYVRKFVDEPRIWIEKTDKNRTFISSFIEIFKPYLLKFTIITTLISSAVMFAYWGLFVWLPGFLSSPVEKGGAGLSIVKSSSFMMPTMIGAFLGYISFGFIADRLGRRPTFSFYLIISAILVYIYGHTRDANTLMLIGPFLGFFGSGYFSGFGAFISELFPTKARGAGVGFTYNTGRALSAFAPTVVGFFAISYGLGVSLTITSLFFFLGAILIFFLPETKGIELQ</sequence>
<feature type="transmembrane region" description="Helical" evidence="5">
    <location>
        <begin position="319"/>
        <end position="342"/>
    </location>
</feature>
<feature type="transmembrane region" description="Helical" evidence="5">
    <location>
        <begin position="52"/>
        <end position="73"/>
    </location>
</feature>
<evidence type="ECO:0000313" key="8">
    <source>
        <dbReference type="Proteomes" id="UP000244792"/>
    </source>
</evidence>
<dbReference type="Pfam" id="PF07690">
    <property type="entry name" value="MFS_1"/>
    <property type="match status" value="1"/>
</dbReference>
<evidence type="ECO:0000256" key="4">
    <source>
        <dbReference type="ARBA" id="ARBA00023136"/>
    </source>
</evidence>
<protein>
    <submittedName>
        <fullName evidence="7">Putative arabinose efflux permease, MFS family</fullName>
    </submittedName>
</protein>
<keyword evidence="8" id="KW-1185">Reference proteome</keyword>
<evidence type="ECO:0000256" key="5">
    <source>
        <dbReference type="SAM" id="Phobius"/>
    </source>
</evidence>
<feature type="domain" description="Major facilitator superfamily (MFS) profile" evidence="6">
    <location>
        <begin position="19"/>
        <end position="407"/>
    </location>
</feature>
<feature type="transmembrane region" description="Helical" evidence="5">
    <location>
        <begin position="265"/>
        <end position="287"/>
    </location>
</feature>
<evidence type="ECO:0000256" key="2">
    <source>
        <dbReference type="ARBA" id="ARBA00022692"/>
    </source>
</evidence>
<feature type="transmembrane region" description="Helical" evidence="5">
    <location>
        <begin position="387"/>
        <end position="403"/>
    </location>
</feature>
<dbReference type="SUPFAM" id="SSF103473">
    <property type="entry name" value="MFS general substrate transporter"/>
    <property type="match status" value="1"/>
</dbReference>
<keyword evidence="4 5" id="KW-0472">Membrane</keyword>
<dbReference type="EMBL" id="CP020921">
    <property type="protein sequence ID" value="AWB09985.1"/>
    <property type="molecule type" value="Genomic_DNA"/>
</dbReference>
<name>A0A2R4VZL6_THEAF</name>
<dbReference type="Gene3D" id="1.20.1250.20">
    <property type="entry name" value="MFS general substrate transporter like domains"/>
    <property type="match status" value="2"/>
</dbReference>
<dbReference type="OrthoDB" id="9787026at2"/>
<accession>A0A2R4VZL6</accession>
<dbReference type="InterPro" id="IPR036259">
    <property type="entry name" value="MFS_trans_sf"/>
</dbReference>
<feature type="transmembrane region" description="Helical" evidence="5">
    <location>
        <begin position="171"/>
        <end position="188"/>
    </location>
</feature>
<dbReference type="InterPro" id="IPR005829">
    <property type="entry name" value="Sugar_transporter_CS"/>
</dbReference>
<gene>
    <name evidence="7" type="ORF">TDSAC_0611</name>
</gene>